<keyword evidence="1 3" id="KW-0378">Hydrolase</keyword>
<dbReference type="Proteomes" id="UP001356428">
    <property type="component" value="Chromosome"/>
</dbReference>
<evidence type="ECO:0000256" key="1">
    <source>
        <dbReference type="ARBA" id="ARBA00022801"/>
    </source>
</evidence>
<dbReference type="PROSITE" id="PS50263">
    <property type="entry name" value="CN_HYDROLASE"/>
    <property type="match status" value="1"/>
</dbReference>
<dbReference type="Gene3D" id="3.60.110.10">
    <property type="entry name" value="Carbon-nitrogen hydrolase"/>
    <property type="match status" value="1"/>
</dbReference>
<dbReference type="InterPro" id="IPR036526">
    <property type="entry name" value="C-N_Hydrolase_sf"/>
</dbReference>
<dbReference type="SUPFAM" id="SSF56317">
    <property type="entry name" value="Carbon-nitrogen hydrolase"/>
    <property type="match status" value="1"/>
</dbReference>
<evidence type="ECO:0000259" key="2">
    <source>
        <dbReference type="PROSITE" id="PS50263"/>
    </source>
</evidence>
<keyword evidence="4" id="KW-1185">Reference proteome</keyword>
<name>A0ABZ1EZQ5_9ACTN</name>
<gene>
    <name evidence="3" type="ORF">OG849_21605</name>
</gene>
<dbReference type="RefSeq" id="WP_326704120.1">
    <property type="nucleotide sequence ID" value="NZ_CP108861.1"/>
</dbReference>
<dbReference type="InterPro" id="IPR050345">
    <property type="entry name" value="Aliph_Amidase/BUP"/>
</dbReference>
<dbReference type="PANTHER" id="PTHR43674">
    <property type="entry name" value="NITRILASE C965.09-RELATED"/>
    <property type="match status" value="1"/>
</dbReference>
<reference evidence="3 4" key="1">
    <citation type="submission" date="2022-10" db="EMBL/GenBank/DDBJ databases">
        <title>The complete genomes of actinobacterial strains from the NBC collection.</title>
        <authorList>
            <person name="Joergensen T.S."/>
            <person name="Alvarez Arevalo M."/>
            <person name="Sterndorff E.B."/>
            <person name="Faurdal D."/>
            <person name="Vuksanovic O."/>
            <person name="Mourched A.-S."/>
            <person name="Charusanti P."/>
            <person name="Shaw S."/>
            <person name="Blin K."/>
            <person name="Weber T."/>
        </authorList>
    </citation>
    <scope>NUCLEOTIDE SEQUENCE [LARGE SCALE GENOMIC DNA]</scope>
    <source>
        <strain evidence="3 4">NBC 01792</strain>
    </source>
</reference>
<dbReference type="CDD" id="cd07197">
    <property type="entry name" value="nitrilase"/>
    <property type="match status" value="1"/>
</dbReference>
<protein>
    <submittedName>
        <fullName evidence="3">Carbon-nitrogen hydrolase family protein</fullName>
    </submittedName>
</protein>
<dbReference type="EMBL" id="CP109083">
    <property type="protein sequence ID" value="WSB09642.1"/>
    <property type="molecule type" value="Genomic_DNA"/>
</dbReference>
<feature type="domain" description="CN hydrolase" evidence="2">
    <location>
        <begin position="1"/>
        <end position="239"/>
    </location>
</feature>
<sequence length="248" mass="25804">MKIAAAQLTSAPADIPANVRRLTALAEQARDQGAELLVLPELALTGYELEALAHDPTLVVRDADDPRLDALRSTGIATVLNCAVSTGGPGTRPAIGTFVHGPDGAPLTTYLKQHLHEQENAVFAPGDRDGRFELGGLRFALATCYDSHFPDLPARAAADGCEVYLASTLYGTGAGIAQRATIYPRLAEDTGLFVALANHVGPAGPWTGCGRAGIWAPGGALLAEADDRTPMVVTAEVGRTSEGRAGNR</sequence>
<dbReference type="PANTHER" id="PTHR43674:SF2">
    <property type="entry name" value="BETA-UREIDOPROPIONASE"/>
    <property type="match status" value="1"/>
</dbReference>
<dbReference type="Pfam" id="PF00795">
    <property type="entry name" value="CN_hydrolase"/>
    <property type="match status" value="1"/>
</dbReference>
<dbReference type="InterPro" id="IPR003010">
    <property type="entry name" value="C-N_Hydrolase"/>
</dbReference>
<organism evidence="3 4">
    <name type="scientific">Streptomyces cyaneofuscatus</name>
    <dbReference type="NCBI Taxonomy" id="66883"/>
    <lineage>
        <taxon>Bacteria</taxon>
        <taxon>Bacillati</taxon>
        <taxon>Actinomycetota</taxon>
        <taxon>Actinomycetes</taxon>
        <taxon>Kitasatosporales</taxon>
        <taxon>Streptomycetaceae</taxon>
        <taxon>Streptomyces</taxon>
    </lineage>
</organism>
<proteinExistence type="predicted"/>
<accession>A0ABZ1EZQ5</accession>
<dbReference type="GO" id="GO:0016787">
    <property type="term" value="F:hydrolase activity"/>
    <property type="evidence" value="ECO:0007669"/>
    <property type="project" value="UniProtKB-KW"/>
</dbReference>
<evidence type="ECO:0000313" key="4">
    <source>
        <dbReference type="Proteomes" id="UP001356428"/>
    </source>
</evidence>
<evidence type="ECO:0000313" key="3">
    <source>
        <dbReference type="EMBL" id="WSB09642.1"/>
    </source>
</evidence>